<feature type="transmembrane region" description="Helical" evidence="6">
    <location>
        <begin position="22"/>
        <end position="45"/>
    </location>
</feature>
<comment type="caution">
    <text evidence="8">The sequence shown here is derived from an EMBL/GenBank/DDBJ whole genome shotgun (WGS) entry which is preliminary data.</text>
</comment>
<protein>
    <recommendedName>
        <fullName evidence="2">histidine kinase</fullName>
        <ecNumber evidence="2">2.7.13.3</ecNumber>
    </recommendedName>
</protein>
<dbReference type="EMBL" id="LPZR01000033">
    <property type="protein sequence ID" value="KYO57196.1"/>
    <property type="molecule type" value="Genomic_DNA"/>
</dbReference>
<name>A0A161R7S4_9PROT</name>
<dbReference type="AlphaFoldDB" id="A0A161R7S4"/>
<evidence type="ECO:0000256" key="2">
    <source>
        <dbReference type="ARBA" id="ARBA00012438"/>
    </source>
</evidence>
<feature type="domain" description="Histidine kinase" evidence="7">
    <location>
        <begin position="264"/>
        <end position="486"/>
    </location>
</feature>
<evidence type="ECO:0000256" key="1">
    <source>
        <dbReference type="ARBA" id="ARBA00000085"/>
    </source>
</evidence>
<dbReference type="Gene3D" id="3.30.565.10">
    <property type="entry name" value="Histidine kinase-like ATPase, C-terminal domain"/>
    <property type="match status" value="1"/>
</dbReference>
<dbReference type="EC" id="2.7.13.3" evidence="2"/>
<dbReference type="InterPro" id="IPR003661">
    <property type="entry name" value="HisK_dim/P_dom"/>
</dbReference>
<dbReference type="CDD" id="cd00082">
    <property type="entry name" value="HisKA"/>
    <property type="match status" value="1"/>
</dbReference>
<sequence>MILMSDDRVAEDEDLKTSERRWTFRSTVAVAAILALAICSAFAIAGTRMADAFDRVRETRAVIAAADGLLTALTDAETGQRGYLLTGDEAYLAPYYSARPLVGRHLDELDRLFSGIDRQHALLERLPGLVFRKMTELEETIILRRVGGLAAAIDKVREGRGAASMDQIRSLLTDLRTGEQQELDAHTADVLISFRAGGLLAGISVLGLIILTFVYLRAQEQAQRRQLALTDGLKAAKADLERRVEERTAELARANTILSRFLANVSHELRTPLNAIIGYADAIASRILGPLGNERYVDFARNITFSGRHLLDMINHILDFSKVEAGGLELELEALDPVSVAEGCIDMIRPMADEARVELVLDAGDAPQRIIADPLRLRQILLNLLSNAVKFTPEGGQVRLELAAVPVDAGTPWLIRLRVRDDGIGMTPDQVQVALTPFGQVDNAMGRRHAGTGLGLPLTRHLVELHGGRFDIQSAPGAGTTVEIAL</sequence>
<evidence type="ECO:0000313" key="9">
    <source>
        <dbReference type="Proteomes" id="UP000075787"/>
    </source>
</evidence>
<feature type="transmembrane region" description="Helical" evidence="6">
    <location>
        <begin position="196"/>
        <end position="216"/>
    </location>
</feature>
<dbReference type="PRINTS" id="PR00344">
    <property type="entry name" value="BCTRLSENSOR"/>
</dbReference>
<evidence type="ECO:0000256" key="5">
    <source>
        <dbReference type="ARBA" id="ARBA00022777"/>
    </source>
</evidence>
<dbReference type="Proteomes" id="UP000075787">
    <property type="component" value="Unassembled WGS sequence"/>
</dbReference>
<dbReference type="GO" id="GO:0000155">
    <property type="term" value="F:phosphorelay sensor kinase activity"/>
    <property type="evidence" value="ECO:0007669"/>
    <property type="project" value="InterPro"/>
</dbReference>
<proteinExistence type="predicted"/>
<dbReference type="InterPro" id="IPR003594">
    <property type="entry name" value="HATPase_dom"/>
</dbReference>
<keyword evidence="5" id="KW-0418">Kinase</keyword>
<keyword evidence="3" id="KW-0597">Phosphoprotein</keyword>
<keyword evidence="6" id="KW-0812">Transmembrane</keyword>
<dbReference type="Pfam" id="PF00512">
    <property type="entry name" value="HisKA"/>
    <property type="match status" value="1"/>
</dbReference>
<keyword evidence="6" id="KW-1133">Transmembrane helix</keyword>
<dbReference type="InterPro" id="IPR007891">
    <property type="entry name" value="CHASE3"/>
</dbReference>
<dbReference type="SUPFAM" id="SSF55874">
    <property type="entry name" value="ATPase domain of HSP90 chaperone/DNA topoisomerase II/histidine kinase"/>
    <property type="match status" value="1"/>
</dbReference>
<dbReference type="InterPro" id="IPR005467">
    <property type="entry name" value="His_kinase_dom"/>
</dbReference>
<gene>
    <name evidence="8" type="ORF">AUP44_20945</name>
</gene>
<dbReference type="Pfam" id="PF05227">
    <property type="entry name" value="CHASE3"/>
    <property type="match status" value="1"/>
</dbReference>
<dbReference type="Gene3D" id="1.10.287.130">
    <property type="match status" value="1"/>
</dbReference>
<dbReference type="CDD" id="cd16922">
    <property type="entry name" value="HATPase_EvgS-ArcB-TorS-like"/>
    <property type="match status" value="1"/>
</dbReference>
<evidence type="ECO:0000259" key="7">
    <source>
        <dbReference type="PROSITE" id="PS50109"/>
    </source>
</evidence>
<dbReference type="InterPro" id="IPR036890">
    <property type="entry name" value="HATPase_C_sf"/>
</dbReference>
<dbReference type="SUPFAM" id="SSF47384">
    <property type="entry name" value="Homodimeric domain of signal transducing histidine kinase"/>
    <property type="match status" value="1"/>
</dbReference>
<dbReference type="CDD" id="cd19410">
    <property type="entry name" value="HK9-like_sensor"/>
    <property type="match status" value="1"/>
</dbReference>
<dbReference type="SMART" id="SM00388">
    <property type="entry name" value="HisKA"/>
    <property type="match status" value="1"/>
</dbReference>
<evidence type="ECO:0000256" key="3">
    <source>
        <dbReference type="ARBA" id="ARBA00022553"/>
    </source>
</evidence>
<dbReference type="SMART" id="SM00387">
    <property type="entry name" value="HATPase_c"/>
    <property type="match status" value="1"/>
</dbReference>
<dbReference type="PANTHER" id="PTHR43047">
    <property type="entry name" value="TWO-COMPONENT HISTIDINE PROTEIN KINASE"/>
    <property type="match status" value="1"/>
</dbReference>
<dbReference type="InterPro" id="IPR004358">
    <property type="entry name" value="Sig_transdc_His_kin-like_C"/>
</dbReference>
<reference evidence="8 9" key="1">
    <citation type="submission" date="2015-12" db="EMBL/GenBank/DDBJ databases">
        <title>Genome sequence of Tistrella mobilis MCCC 1A02139.</title>
        <authorList>
            <person name="Lu L."/>
            <person name="Lai Q."/>
            <person name="Shao Z."/>
            <person name="Qian P."/>
        </authorList>
    </citation>
    <scope>NUCLEOTIDE SEQUENCE [LARGE SCALE GENOMIC DNA]</scope>
    <source>
        <strain evidence="8 9">MCCC 1A02139</strain>
    </source>
</reference>
<organism evidence="8 9">
    <name type="scientific">Tistrella mobilis</name>
    <dbReference type="NCBI Taxonomy" id="171437"/>
    <lineage>
        <taxon>Bacteria</taxon>
        <taxon>Pseudomonadati</taxon>
        <taxon>Pseudomonadota</taxon>
        <taxon>Alphaproteobacteria</taxon>
        <taxon>Geminicoccales</taxon>
        <taxon>Geminicoccaceae</taxon>
        <taxon>Tistrella</taxon>
    </lineage>
</organism>
<keyword evidence="4" id="KW-0808">Transferase</keyword>
<evidence type="ECO:0000313" key="8">
    <source>
        <dbReference type="EMBL" id="KYO57196.1"/>
    </source>
</evidence>
<evidence type="ECO:0000256" key="4">
    <source>
        <dbReference type="ARBA" id="ARBA00022679"/>
    </source>
</evidence>
<dbReference type="Pfam" id="PF02518">
    <property type="entry name" value="HATPase_c"/>
    <property type="match status" value="1"/>
</dbReference>
<keyword evidence="6" id="KW-0472">Membrane</keyword>
<comment type="catalytic activity">
    <reaction evidence="1">
        <text>ATP + protein L-histidine = ADP + protein N-phospho-L-histidine.</text>
        <dbReference type="EC" id="2.7.13.3"/>
    </reaction>
</comment>
<dbReference type="InterPro" id="IPR036097">
    <property type="entry name" value="HisK_dim/P_sf"/>
</dbReference>
<dbReference type="PROSITE" id="PS50109">
    <property type="entry name" value="HIS_KIN"/>
    <property type="match status" value="1"/>
</dbReference>
<evidence type="ECO:0000256" key="6">
    <source>
        <dbReference type="SAM" id="Phobius"/>
    </source>
</evidence>
<accession>A0A161R7S4</accession>